<organism evidence="1 2">
    <name type="scientific">Venturia nashicola</name>
    <dbReference type="NCBI Taxonomy" id="86259"/>
    <lineage>
        <taxon>Eukaryota</taxon>
        <taxon>Fungi</taxon>
        <taxon>Dikarya</taxon>
        <taxon>Ascomycota</taxon>
        <taxon>Pezizomycotina</taxon>
        <taxon>Dothideomycetes</taxon>
        <taxon>Pleosporomycetidae</taxon>
        <taxon>Venturiales</taxon>
        <taxon>Venturiaceae</taxon>
        <taxon>Venturia</taxon>
    </lineage>
</organism>
<keyword evidence="2" id="KW-1185">Reference proteome</keyword>
<evidence type="ECO:0000313" key="1">
    <source>
        <dbReference type="EMBL" id="TID18759.1"/>
    </source>
</evidence>
<evidence type="ECO:0000313" key="2">
    <source>
        <dbReference type="Proteomes" id="UP000298493"/>
    </source>
</evidence>
<proteinExistence type="predicted"/>
<accession>A0A4Z1P947</accession>
<dbReference type="AlphaFoldDB" id="A0A4Z1P947"/>
<dbReference type="EMBL" id="SNSC02000013">
    <property type="protein sequence ID" value="TID18759.1"/>
    <property type="molecule type" value="Genomic_DNA"/>
</dbReference>
<reference evidence="1 2" key="1">
    <citation type="submission" date="2019-04" db="EMBL/GenBank/DDBJ databases">
        <title>High contiguity whole genome sequence and gene annotation resource for two Venturia nashicola isolates.</title>
        <authorList>
            <person name="Prokchorchik M."/>
            <person name="Won K."/>
            <person name="Lee Y."/>
            <person name="Choi E.D."/>
            <person name="Segonzac C."/>
            <person name="Sohn K.H."/>
        </authorList>
    </citation>
    <scope>NUCLEOTIDE SEQUENCE [LARGE SCALE GENOMIC DNA]</scope>
    <source>
        <strain evidence="1 2">PRI2</strain>
    </source>
</reference>
<sequence>MKPYTPYRWGERLHPDGTEWIGGKQMKDGIEYTLGTDGVYYSGDNEFTRAPENYAGKMGWVTEEENAQWIEEQALVLNLQELTHSTLFLHFVLLTDELSNWRIVLDIGVGGGTMGLNSGIKLMGLIKEWILIH</sequence>
<protein>
    <submittedName>
        <fullName evidence="1">Uncharacterized protein</fullName>
    </submittedName>
</protein>
<dbReference type="Proteomes" id="UP000298493">
    <property type="component" value="Unassembled WGS sequence"/>
</dbReference>
<comment type="caution">
    <text evidence="1">The sequence shown here is derived from an EMBL/GenBank/DDBJ whole genome shotgun (WGS) entry which is preliminary data.</text>
</comment>
<name>A0A4Z1P947_9PEZI</name>
<gene>
    <name evidence="1" type="ORF">E6O75_ATG05880</name>
</gene>